<feature type="domain" description="Fibronectin type-III" evidence="1">
    <location>
        <begin position="617"/>
        <end position="704"/>
    </location>
</feature>
<dbReference type="CDD" id="cd00063">
    <property type="entry name" value="FN3"/>
    <property type="match status" value="5"/>
</dbReference>
<dbReference type="OrthoDB" id="2051435at2"/>
<dbReference type="Pfam" id="PF04122">
    <property type="entry name" value="CW_binding_2"/>
    <property type="match status" value="3"/>
</dbReference>
<evidence type="ECO:0000259" key="1">
    <source>
        <dbReference type="PROSITE" id="PS50853"/>
    </source>
</evidence>
<dbReference type="EMBL" id="LOCK01000001">
    <property type="protein sequence ID" value="KTE93832.1"/>
    <property type="molecule type" value="Genomic_DNA"/>
</dbReference>
<dbReference type="Pfam" id="PF00041">
    <property type="entry name" value="fn3"/>
    <property type="match status" value="2"/>
</dbReference>
<dbReference type="InterPro" id="IPR007253">
    <property type="entry name" value="Cell_wall-bd_2"/>
</dbReference>
<protein>
    <submittedName>
        <fullName evidence="2">Cell wall-binding protein</fullName>
    </submittedName>
</protein>
<proteinExistence type="predicted"/>
<name>A0A0W1JRN0_DESHA</name>
<dbReference type="Proteomes" id="UP000054623">
    <property type="component" value="Unassembled WGS sequence"/>
</dbReference>
<gene>
    <name evidence="2" type="ORF">AT727_02430</name>
</gene>
<reference evidence="2 3" key="1">
    <citation type="submission" date="2015-12" db="EMBL/GenBank/DDBJ databases">
        <title>Draft Genome Sequence of Desulfitobacterium hafniense Strain DH, a Sulfate-reducing Bacterium Isolated from Paddy Soils.</title>
        <authorList>
            <person name="Bao P."/>
            <person name="Zhang X."/>
            <person name="Li G."/>
        </authorList>
    </citation>
    <scope>NUCLEOTIDE SEQUENCE [LARGE SCALE GENOMIC DNA]</scope>
    <source>
        <strain evidence="2 3">DH</strain>
    </source>
</reference>
<feature type="domain" description="Fibronectin type-III" evidence="1">
    <location>
        <begin position="710"/>
        <end position="795"/>
    </location>
</feature>
<dbReference type="InterPro" id="IPR036116">
    <property type="entry name" value="FN3_sf"/>
</dbReference>
<comment type="caution">
    <text evidence="2">The sequence shown here is derived from an EMBL/GenBank/DDBJ whole genome shotgun (WGS) entry which is preliminary data.</text>
</comment>
<sequence>MRKQKIGIAFFLILFLLVVPLNSFAATIPIPPSGLKATAISSSQISLTWEPVDSVSQYYIYRANQPNSSYTYIGVSNSTNYISIGLNPNTPYYYKVQAISNAGASEHSSEAWAVTLSGPAGSGNTNSSIGGERLAGADRYETAAKIAQAGWDASYYAIIASGENYPDALCSAPLAAKYNAPILLTAKNTLQAETKKQLLALDTKEAVIIGGVGVVSEKVAESIKELGIKVTRIAGNDRYETSLKVAEKLGEFDEAVIASGLSYQDVLSIAPIAAKEGMPILLTPKDSLSADMRALLNRYAEDTYVLGDTGSINNNVYTQLPSPERLIGSDWYEMNINIFKNFADRLDLSTVYITVGTAYPDALAGSTLASLSGSPMILVSNPLKQVTQNFLQDYSARIQKVVAFGGTGVISENLLDTIADKIGPANNDNLVVTNVTATPQSASQIYLTWNGVSNASAYSVYKSTSYSGNYEKIATISPPYYSDTYLSTGTTYYYKIQAIYNTETGPFSDVVFATTLTVNSALTQPNNVKATLVNSNQVNLSWDTVSSALHYNVFRSTSPNGTYTNIMSVHTPYYTDTSLSSGITYYYKIQAVGSFSTSPYSSVVQAQTLLDGTVLAIPSNVEATTLSSSQIHVKWDSVTNATVYNVYRSTSLMGTYELVVSVITPFHIDTKLSPSTMYFYKIQPGNSAGVGNYSEVVYATTQYSIGNLGTPSNIKATPLSSSQIFLSWDAVNSATYYDIYRSTTSNGAYNKVETVSTPYFSDQGLSAKTTYYYRIQAGNNSTTGSQSSPVYGTTQ</sequence>
<dbReference type="SMART" id="SM00060">
    <property type="entry name" value="FN3"/>
    <property type="match status" value="5"/>
</dbReference>
<dbReference type="SUPFAM" id="SSF49265">
    <property type="entry name" value="Fibronectin type III"/>
    <property type="match status" value="3"/>
</dbReference>
<evidence type="ECO:0000313" key="3">
    <source>
        <dbReference type="Proteomes" id="UP000054623"/>
    </source>
</evidence>
<evidence type="ECO:0000313" key="2">
    <source>
        <dbReference type="EMBL" id="KTE93832.1"/>
    </source>
</evidence>
<dbReference type="RefSeq" id="WP_058490599.1">
    <property type="nucleotide sequence ID" value="NZ_LOCK01000001.1"/>
</dbReference>
<feature type="domain" description="Fibronectin type-III" evidence="1">
    <location>
        <begin position="431"/>
        <end position="518"/>
    </location>
</feature>
<dbReference type="PROSITE" id="PS50853">
    <property type="entry name" value="FN3"/>
    <property type="match status" value="5"/>
</dbReference>
<dbReference type="AlphaFoldDB" id="A0A0W1JRN0"/>
<dbReference type="Gene3D" id="3.40.50.12090">
    <property type="match status" value="1"/>
</dbReference>
<dbReference type="PANTHER" id="PTHR30032:SF8">
    <property type="entry name" value="GERMINATION-SPECIFIC N-ACETYLMURAMOYL-L-ALANINE AMIDASE"/>
    <property type="match status" value="1"/>
</dbReference>
<dbReference type="InterPro" id="IPR013783">
    <property type="entry name" value="Ig-like_fold"/>
</dbReference>
<dbReference type="Gene3D" id="2.60.40.10">
    <property type="entry name" value="Immunoglobulins"/>
    <property type="match status" value="5"/>
</dbReference>
<accession>A0A0W1JRN0</accession>
<dbReference type="InterPro" id="IPR003961">
    <property type="entry name" value="FN3_dom"/>
</dbReference>
<organism evidence="2 3">
    <name type="scientific">Desulfitobacterium hafniense</name>
    <name type="common">Desulfitobacterium frappieri</name>
    <dbReference type="NCBI Taxonomy" id="49338"/>
    <lineage>
        <taxon>Bacteria</taxon>
        <taxon>Bacillati</taxon>
        <taxon>Bacillota</taxon>
        <taxon>Clostridia</taxon>
        <taxon>Eubacteriales</taxon>
        <taxon>Desulfitobacteriaceae</taxon>
        <taxon>Desulfitobacterium</taxon>
    </lineage>
</organism>
<feature type="domain" description="Fibronectin type-III" evidence="1">
    <location>
        <begin position="31"/>
        <end position="118"/>
    </location>
</feature>
<dbReference type="InterPro" id="IPR051922">
    <property type="entry name" value="Bact_Sporulation_Assoc"/>
</dbReference>
<dbReference type="PANTHER" id="PTHR30032">
    <property type="entry name" value="N-ACETYLMURAMOYL-L-ALANINE AMIDASE-RELATED"/>
    <property type="match status" value="1"/>
</dbReference>
<feature type="domain" description="Fibronectin type-III" evidence="1">
    <location>
        <begin position="524"/>
        <end position="611"/>
    </location>
</feature>